<sequence>ISACSSPPALEKLSEQFPGLHVYTGIIDPTVNDKGFIIPGLGDAGDRSYGT</sequence>
<feature type="domain" description="Phosphoribosyltransferase" evidence="1">
    <location>
        <begin position="2"/>
        <end position="51"/>
    </location>
</feature>
<reference evidence="2 3" key="1">
    <citation type="journal article" date="2014" name="Am. J. Bot.">
        <title>Genome assembly and annotation for red clover (Trifolium pratense; Fabaceae).</title>
        <authorList>
            <person name="Istvanek J."/>
            <person name="Jaros M."/>
            <person name="Krenek A."/>
            <person name="Repkova J."/>
        </authorList>
    </citation>
    <scope>NUCLEOTIDE SEQUENCE [LARGE SCALE GENOMIC DNA]</scope>
    <source>
        <strain evidence="3">cv. Tatra</strain>
        <tissue evidence="2">Young leaves</tissue>
    </source>
</reference>
<keyword evidence="2" id="KW-0328">Glycosyltransferase</keyword>
<dbReference type="AlphaFoldDB" id="A0A2K3KBG2"/>
<dbReference type="EMBL" id="ASHM01090979">
    <property type="protein sequence ID" value="PNX63640.1"/>
    <property type="molecule type" value="Genomic_DNA"/>
</dbReference>
<organism evidence="2 3">
    <name type="scientific">Trifolium pratense</name>
    <name type="common">Red clover</name>
    <dbReference type="NCBI Taxonomy" id="57577"/>
    <lineage>
        <taxon>Eukaryota</taxon>
        <taxon>Viridiplantae</taxon>
        <taxon>Streptophyta</taxon>
        <taxon>Embryophyta</taxon>
        <taxon>Tracheophyta</taxon>
        <taxon>Spermatophyta</taxon>
        <taxon>Magnoliopsida</taxon>
        <taxon>eudicotyledons</taxon>
        <taxon>Gunneridae</taxon>
        <taxon>Pentapetalae</taxon>
        <taxon>rosids</taxon>
        <taxon>fabids</taxon>
        <taxon>Fabales</taxon>
        <taxon>Fabaceae</taxon>
        <taxon>Papilionoideae</taxon>
        <taxon>50 kb inversion clade</taxon>
        <taxon>NPAAA clade</taxon>
        <taxon>Hologalegina</taxon>
        <taxon>IRL clade</taxon>
        <taxon>Trifolieae</taxon>
        <taxon>Trifolium</taxon>
    </lineage>
</organism>
<protein>
    <submittedName>
        <fullName evidence="2">Uracil phosphoribosyltransferase</fullName>
    </submittedName>
</protein>
<evidence type="ECO:0000259" key="1">
    <source>
        <dbReference type="Pfam" id="PF14681"/>
    </source>
</evidence>
<dbReference type="STRING" id="57577.A0A2K3KBG2"/>
<dbReference type="InterPro" id="IPR000836">
    <property type="entry name" value="PRTase_dom"/>
</dbReference>
<dbReference type="GO" id="GO:0016757">
    <property type="term" value="F:glycosyltransferase activity"/>
    <property type="evidence" value="ECO:0007669"/>
    <property type="project" value="UniProtKB-KW"/>
</dbReference>
<dbReference type="InterPro" id="IPR029057">
    <property type="entry name" value="PRTase-like"/>
</dbReference>
<dbReference type="Proteomes" id="UP000236291">
    <property type="component" value="Unassembled WGS sequence"/>
</dbReference>
<proteinExistence type="predicted"/>
<accession>A0A2K3KBG2</accession>
<reference evidence="2 3" key="2">
    <citation type="journal article" date="2017" name="Front. Plant Sci.">
        <title>Gene Classification and Mining of Molecular Markers Useful in Red Clover (Trifolium pratense) Breeding.</title>
        <authorList>
            <person name="Istvanek J."/>
            <person name="Dluhosova J."/>
            <person name="Dluhos P."/>
            <person name="Patkova L."/>
            <person name="Nedelnik J."/>
            <person name="Repkova J."/>
        </authorList>
    </citation>
    <scope>NUCLEOTIDE SEQUENCE [LARGE SCALE GENOMIC DNA]</scope>
    <source>
        <strain evidence="3">cv. Tatra</strain>
        <tissue evidence="2">Young leaves</tissue>
    </source>
</reference>
<gene>
    <name evidence="2" type="ORF">L195_g053605</name>
</gene>
<dbReference type="SUPFAM" id="SSF53271">
    <property type="entry name" value="PRTase-like"/>
    <property type="match status" value="1"/>
</dbReference>
<evidence type="ECO:0000313" key="2">
    <source>
        <dbReference type="EMBL" id="PNX63640.1"/>
    </source>
</evidence>
<dbReference type="Gene3D" id="3.40.50.2020">
    <property type="match status" value="1"/>
</dbReference>
<dbReference type="ExpressionAtlas" id="A0A2K3KBG2">
    <property type="expression patterns" value="baseline"/>
</dbReference>
<name>A0A2K3KBG2_TRIPR</name>
<comment type="caution">
    <text evidence="2">The sequence shown here is derived from an EMBL/GenBank/DDBJ whole genome shotgun (WGS) entry which is preliminary data.</text>
</comment>
<feature type="non-terminal residue" evidence="2">
    <location>
        <position position="1"/>
    </location>
</feature>
<dbReference type="Pfam" id="PF14681">
    <property type="entry name" value="UPRTase"/>
    <property type="match status" value="1"/>
</dbReference>
<evidence type="ECO:0000313" key="3">
    <source>
        <dbReference type="Proteomes" id="UP000236291"/>
    </source>
</evidence>
<keyword evidence="2" id="KW-0808">Transferase</keyword>